<evidence type="ECO:0000313" key="2">
    <source>
        <dbReference type="EMBL" id="MCI53978.1"/>
    </source>
</evidence>
<dbReference type="Proteomes" id="UP000265520">
    <property type="component" value="Unassembled WGS sequence"/>
</dbReference>
<feature type="compositionally biased region" description="Basic residues" evidence="1">
    <location>
        <begin position="1"/>
        <end position="13"/>
    </location>
</feature>
<comment type="caution">
    <text evidence="2">The sequence shown here is derived from an EMBL/GenBank/DDBJ whole genome shotgun (WGS) entry which is preliminary data.</text>
</comment>
<organism evidence="2 3">
    <name type="scientific">Trifolium medium</name>
    <dbReference type="NCBI Taxonomy" id="97028"/>
    <lineage>
        <taxon>Eukaryota</taxon>
        <taxon>Viridiplantae</taxon>
        <taxon>Streptophyta</taxon>
        <taxon>Embryophyta</taxon>
        <taxon>Tracheophyta</taxon>
        <taxon>Spermatophyta</taxon>
        <taxon>Magnoliopsida</taxon>
        <taxon>eudicotyledons</taxon>
        <taxon>Gunneridae</taxon>
        <taxon>Pentapetalae</taxon>
        <taxon>rosids</taxon>
        <taxon>fabids</taxon>
        <taxon>Fabales</taxon>
        <taxon>Fabaceae</taxon>
        <taxon>Papilionoideae</taxon>
        <taxon>50 kb inversion clade</taxon>
        <taxon>NPAAA clade</taxon>
        <taxon>Hologalegina</taxon>
        <taxon>IRL clade</taxon>
        <taxon>Trifolieae</taxon>
        <taxon>Trifolium</taxon>
    </lineage>
</organism>
<feature type="non-terminal residue" evidence="2">
    <location>
        <position position="1"/>
    </location>
</feature>
<feature type="region of interest" description="Disordered" evidence="1">
    <location>
        <begin position="1"/>
        <end position="47"/>
    </location>
</feature>
<evidence type="ECO:0000313" key="3">
    <source>
        <dbReference type="Proteomes" id="UP000265520"/>
    </source>
</evidence>
<keyword evidence="3" id="KW-1185">Reference proteome</keyword>
<sequence>EFRVLHKTPKKEKKTPTSVKPIHYGPKKQGSKVVHPAEPAEEKRDFL</sequence>
<evidence type="ECO:0000256" key="1">
    <source>
        <dbReference type="SAM" id="MobiDB-lite"/>
    </source>
</evidence>
<reference evidence="2 3" key="1">
    <citation type="journal article" date="2018" name="Front. Plant Sci.">
        <title>Red Clover (Trifolium pratense) and Zigzag Clover (T. medium) - A Picture of Genomic Similarities and Differences.</title>
        <authorList>
            <person name="Dluhosova J."/>
            <person name="Istvanek J."/>
            <person name="Nedelnik J."/>
            <person name="Repkova J."/>
        </authorList>
    </citation>
    <scope>NUCLEOTIDE SEQUENCE [LARGE SCALE GENOMIC DNA]</scope>
    <source>
        <strain evidence="3">cv. 10/8</strain>
        <tissue evidence="2">Leaf</tissue>
    </source>
</reference>
<accession>A0A392SYQ8</accession>
<protein>
    <submittedName>
        <fullName evidence="2">Uncharacterized protein</fullName>
    </submittedName>
</protein>
<dbReference type="AlphaFoldDB" id="A0A392SYQ8"/>
<proteinExistence type="predicted"/>
<dbReference type="EMBL" id="LXQA010472272">
    <property type="protein sequence ID" value="MCI53978.1"/>
    <property type="molecule type" value="Genomic_DNA"/>
</dbReference>
<feature type="compositionally biased region" description="Basic and acidic residues" evidence="1">
    <location>
        <begin position="38"/>
        <end position="47"/>
    </location>
</feature>
<name>A0A392SYQ8_9FABA</name>